<dbReference type="EMBL" id="CP034346">
    <property type="protein sequence ID" value="AZS15245.1"/>
    <property type="molecule type" value="Genomic_DNA"/>
</dbReference>
<evidence type="ECO:0000313" key="4">
    <source>
        <dbReference type="Proteomes" id="UP000270678"/>
    </source>
</evidence>
<dbReference type="Proteomes" id="UP000270678">
    <property type="component" value="Chromosome"/>
</dbReference>
<reference evidence="4" key="1">
    <citation type="submission" date="2018-12" db="EMBL/GenBank/DDBJ databases">
        <title>Complete genome sequence of Paenibacillus sp. MBLB1234.</title>
        <authorList>
            <person name="Nam Y.-D."/>
            <person name="Kang J."/>
            <person name="Chung W.-H."/>
            <person name="Park Y.S."/>
        </authorList>
    </citation>
    <scope>NUCLEOTIDE SEQUENCE [LARGE SCALE GENOMIC DNA]</scope>
    <source>
        <strain evidence="4">MBLB1234</strain>
    </source>
</reference>
<dbReference type="Pfam" id="PF14526">
    <property type="entry name" value="Cass2"/>
    <property type="match status" value="1"/>
</dbReference>
<evidence type="ECO:0000259" key="2">
    <source>
        <dbReference type="SMART" id="SM00871"/>
    </source>
</evidence>
<evidence type="ECO:0000313" key="3">
    <source>
        <dbReference type="EMBL" id="AZS15245.1"/>
    </source>
</evidence>
<accession>A0A3S9UY32</accession>
<feature type="domain" description="AraC effector-binding" evidence="2">
    <location>
        <begin position="27"/>
        <end position="187"/>
    </location>
</feature>
<dbReference type="Gene3D" id="3.20.80.10">
    <property type="entry name" value="Regulatory factor, effector binding domain"/>
    <property type="match status" value="1"/>
</dbReference>
<dbReference type="AlphaFoldDB" id="A0A3S9UY32"/>
<dbReference type="InterPro" id="IPR029441">
    <property type="entry name" value="Cass2"/>
</dbReference>
<dbReference type="InterPro" id="IPR010499">
    <property type="entry name" value="AraC_E-bd"/>
</dbReference>
<dbReference type="SUPFAM" id="SSF55136">
    <property type="entry name" value="Probable bacterial effector-binding domain"/>
    <property type="match status" value="1"/>
</dbReference>
<dbReference type="RefSeq" id="WP_126998671.1">
    <property type="nucleotide sequence ID" value="NZ_CP034346.1"/>
</dbReference>
<dbReference type="InterPro" id="IPR011256">
    <property type="entry name" value="Reg_factor_effector_dom_sf"/>
</dbReference>
<dbReference type="OrthoDB" id="9801008at2"/>
<protein>
    <submittedName>
        <fullName evidence="3">AraC family transcriptional regulator</fullName>
    </submittedName>
</protein>
<evidence type="ECO:0000256" key="1">
    <source>
        <dbReference type="SAM" id="MobiDB-lite"/>
    </source>
</evidence>
<dbReference type="SMART" id="SM00871">
    <property type="entry name" value="AraC_E_bind"/>
    <property type="match status" value="1"/>
</dbReference>
<dbReference type="PANTHER" id="PTHR36444:SF2">
    <property type="entry name" value="TRANSCRIPTIONAL REGULATOR PROTEIN YOBU-RELATED"/>
    <property type="match status" value="1"/>
</dbReference>
<dbReference type="KEGG" id="plut:EI981_12750"/>
<proteinExistence type="predicted"/>
<gene>
    <name evidence="3" type="ORF">EI981_12750</name>
</gene>
<dbReference type="PANTHER" id="PTHR36444">
    <property type="entry name" value="TRANSCRIPTIONAL REGULATOR PROTEIN YOBU-RELATED"/>
    <property type="match status" value="1"/>
</dbReference>
<keyword evidence="4" id="KW-1185">Reference proteome</keyword>
<organism evidence="3 4">
    <name type="scientific">Paenibacillus lutimineralis</name>
    <dbReference type="NCBI Taxonomy" id="2707005"/>
    <lineage>
        <taxon>Bacteria</taxon>
        <taxon>Bacillati</taxon>
        <taxon>Bacillota</taxon>
        <taxon>Bacilli</taxon>
        <taxon>Bacillales</taxon>
        <taxon>Paenibacillaceae</taxon>
        <taxon>Paenibacillus</taxon>
    </lineage>
</organism>
<feature type="region of interest" description="Disordered" evidence="1">
    <location>
        <begin position="1"/>
        <end position="28"/>
    </location>
</feature>
<name>A0A3S9UY32_9BACL</name>
<dbReference type="InterPro" id="IPR053182">
    <property type="entry name" value="YobU-like_regulator"/>
</dbReference>
<sequence>MKQNEQKSMTEWKHASSEDKMTTKRIEPTRIEELPSFTLAGISAVTTNEAEQSKDGKIGKLFEQFHSQNMGKKLGVNIQEDGHYSCYFNYEQGDAGLYEVMVSVHIQEALQLQNLSMIKAFTVPAAKYAVFVTERGPIIEMVRRTWADIWQWSQQPGSNRAFTGDFEYYSSDINPEDGQAEIYISIN</sequence>